<dbReference type="GO" id="GO:0016853">
    <property type="term" value="F:isomerase activity"/>
    <property type="evidence" value="ECO:0007669"/>
    <property type="project" value="UniProtKB-KW"/>
</dbReference>
<dbReference type="Pfam" id="PF01261">
    <property type="entry name" value="AP_endonuc_2"/>
    <property type="match status" value="1"/>
</dbReference>
<name>A0A923LLN8_9FIRM</name>
<dbReference type="InterPro" id="IPR013022">
    <property type="entry name" value="Xyl_isomerase-like_TIM-brl"/>
</dbReference>
<gene>
    <name evidence="2" type="ORF">H8S37_16905</name>
</gene>
<comment type="caution">
    <text evidence="2">The sequence shown here is derived from an EMBL/GenBank/DDBJ whole genome shotgun (WGS) entry which is preliminary data.</text>
</comment>
<dbReference type="AlphaFoldDB" id="A0A923LLN8"/>
<dbReference type="PANTHER" id="PTHR12110">
    <property type="entry name" value="HYDROXYPYRUVATE ISOMERASE"/>
    <property type="match status" value="1"/>
</dbReference>
<accession>A0A923LLN8</accession>
<keyword evidence="3" id="KW-1185">Reference proteome</keyword>
<feature type="domain" description="Xylose isomerase-like TIM barrel" evidence="1">
    <location>
        <begin position="19"/>
        <end position="285"/>
    </location>
</feature>
<dbReference type="InterPro" id="IPR050312">
    <property type="entry name" value="IolE/XylAMocC-like"/>
</dbReference>
<evidence type="ECO:0000259" key="1">
    <source>
        <dbReference type="Pfam" id="PF01261"/>
    </source>
</evidence>
<dbReference type="InterPro" id="IPR036237">
    <property type="entry name" value="Xyl_isomerase-like_sf"/>
</dbReference>
<organism evidence="2 3">
    <name type="scientific">Mediterraneibacter hominis</name>
    <dbReference type="NCBI Taxonomy" id="2763054"/>
    <lineage>
        <taxon>Bacteria</taxon>
        <taxon>Bacillati</taxon>
        <taxon>Bacillota</taxon>
        <taxon>Clostridia</taxon>
        <taxon>Lachnospirales</taxon>
        <taxon>Lachnospiraceae</taxon>
        <taxon>Mediterraneibacter</taxon>
    </lineage>
</organism>
<proteinExistence type="predicted"/>
<dbReference type="RefSeq" id="WP_186877246.1">
    <property type="nucleotide sequence ID" value="NZ_JACOPF010000006.1"/>
</dbReference>
<keyword evidence="2" id="KW-0413">Isomerase</keyword>
<dbReference type="Proteomes" id="UP000652477">
    <property type="component" value="Unassembled WGS sequence"/>
</dbReference>
<dbReference type="PANTHER" id="PTHR12110:SF21">
    <property type="entry name" value="XYLOSE ISOMERASE-LIKE TIM BARREL DOMAIN-CONTAINING PROTEIN"/>
    <property type="match status" value="1"/>
</dbReference>
<evidence type="ECO:0000313" key="3">
    <source>
        <dbReference type="Proteomes" id="UP000652477"/>
    </source>
</evidence>
<dbReference type="EMBL" id="JACOPF010000006">
    <property type="protein sequence ID" value="MBC5690593.1"/>
    <property type="molecule type" value="Genomic_DNA"/>
</dbReference>
<dbReference type="Gene3D" id="3.20.20.150">
    <property type="entry name" value="Divalent-metal-dependent TIM barrel enzymes"/>
    <property type="match status" value="1"/>
</dbReference>
<sequence length="303" mass="34720">MRLGFLSSIVPELTFEQVIDFAAENGFASVELACWPYGKAARRYAGVTHIDVDSLDDEKVAYIKKYTEDRNVAISGLGYYPNPLSSDPETRKIAIEHIKACITGAKKLGVPVVNTFIGKNRTADNEKNWEEFLSVWPDIIAFADEQGVKIGIENCPMYFRDEWPAGDNLASNPAFWRKMFAAIESDNFGLNYDPSHMVLQRMDYLKPIYNFKDKLFHFHIKDVKFYQEKYDEVGLFAPPLEYHAPKLPGLGDIEWGKVIAALNDVQYKGDVIIEVEDRAYEDTLEDRLESILLCKQFMNQYVR</sequence>
<dbReference type="SUPFAM" id="SSF51658">
    <property type="entry name" value="Xylose isomerase-like"/>
    <property type="match status" value="1"/>
</dbReference>
<evidence type="ECO:0000313" key="2">
    <source>
        <dbReference type="EMBL" id="MBC5690593.1"/>
    </source>
</evidence>
<protein>
    <submittedName>
        <fullName evidence="2">Sugar phosphate isomerase/epimerase</fullName>
    </submittedName>
</protein>
<reference evidence="2" key="1">
    <citation type="submission" date="2020-08" db="EMBL/GenBank/DDBJ databases">
        <title>Genome public.</title>
        <authorList>
            <person name="Liu C."/>
            <person name="Sun Q."/>
        </authorList>
    </citation>
    <scope>NUCLEOTIDE SEQUENCE</scope>
    <source>
        <strain evidence="2">NSJ-55</strain>
    </source>
</reference>